<name>A0A840DRB2_9MICO</name>
<proteinExistence type="predicted"/>
<keyword evidence="2" id="KW-1185">Reference proteome</keyword>
<comment type="caution">
    <text evidence="1">The sequence shown here is derived from an EMBL/GenBank/DDBJ whole genome shotgun (WGS) entry which is preliminary data.</text>
</comment>
<evidence type="ECO:0000313" key="1">
    <source>
        <dbReference type="EMBL" id="MBB4072049.1"/>
    </source>
</evidence>
<dbReference type="Pfam" id="PF19586">
    <property type="entry name" value="DUF6093"/>
    <property type="match status" value="1"/>
</dbReference>
<dbReference type="RefSeq" id="WP_183304970.1">
    <property type="nucleotide sequence ID" value="NZ_JACIFD010000014.1"/>
</dbReference>
<dbReference type="Proteomes" id="UP000571183">
    <property type="component" value="Unassembled WGS sequence"/>
</dbReference>
<gene>
    <name evidence="1" type="ORF">F5897_001372</name>
</gene>
<evidence type="ECO:0008006" key="3">
    <source>
        <dbReference type="Google" id="ProtNLM"/>
    </source>
</evidence>
<protein>
    <recommendedName>
        <fullName evidence="3">Phage tail protein</fullName>
    </recommendedName>
</protein>
<reference evidence="1" key="1">
    <citation type="submission" date="2020-08" db="EMBL/GenBank/DDBJ databases">
        <title>Sequencing the genomes of 1000 actinobacteria strains.</title>
        <authorList>
            <person name="Klenk H.-P."/>
        </authorList>
    </citation>
    <scope>NUCLEOTIDE SEQUENCE [LARGE SCALE GENOMIC DNA]</scope>
    <source>
        <strain evidence="1">DSM 27064</strain>
    </source>
</reference>
<dbReference type="EMBL" id="JACIFD010000014">
    <property type="protein sequence ID" value="MBB4072049.1"/>
    <property type="molecule type" value="Genomic_DNA"/>
</dbReference>
<accession>A0A840DRB2</accession>
<evidence type="ECO:0000313" key="2">
    <source>
        <dbReference type="Proteomes" id="UP000571183"/>
    </source>
</evidence>
<organism evidence="1 2">
    <name type="scientific">Canibacter oris</name>
    <dbReference type="NCBI Taxonomy" id="1365628"/>
    <lineage>
        <taxon>Bacteria</taxon>
        <taxon>Bacillati</taxon>
        <taxon>Actinomycetota</taxon>
        <taxon>Actinomycetes</taxon>
        <taxon>Micrococcales</taxon>
        <taxon>Microbacteriaceae</taxon>
        <taxon>Canibacter</taxon>
    </lineage>
</organism>
<dbReference type="InterPro" id="IPR046075">
    <property type="entry name" value="DUF6093"/>
</dbReference>
<dbReference type="AlphaFoldDB" id="A0A840DRB2"/>
<sequence>MTSVLATLNSGRRFAETRMLDTCEITRHSTVGSWDEEQGVYRPSSVRIYTGKCRLKQTANVNDISDAASKLTTIGVAELHLPVGAPRLRPLDTVTITASSDPTNIGEVFKVKTRFYGSQTTSVRYILETAA</sequence>